<dbReference type="AlphaFoldDB" id="A0A3M2S9Y8"/>
<dbReference type="PROSITE" id="PS50097">
    <property type="entry name" value="BTB"/>
    <property type="match status" value="1"/>
</dbReference>
<evidence type="ECO:0000313" key="3">
    <source>
        <dbReference type="EMBL" id="RMJ13975.1"/>
    </source>
</evidence>
<dbReference type="Pfam" id="PF00651">
    <property type="entry name" value="BTB"/>
    <property type="match status" value="1"/>
</dbReference>
<comment type="caution">
    <text evidence="3">The sequence shown here is derived from an EMBL/GenBank/DDBJ whole genome shotgun (WGS) entry which is preliminary data.</text>
</comment>
<accession>A0A3M2S9Y8</accession>
<sequence>MASRDPPDLTPNSDTKRLKVEAEEPAKVECRQLIPDGDVMLIVGPKKEKIQVSSHLLCTASPFFKAMLESDFKEGRALRERNGSPAEIELPAESPEAV</sequence>
<keyword evidence="4" id="KW-1185">Reference proteome</keyword>
<proteinExistence type="predicted"/>
<evidence type="ECO:0000259" key="2">
    <source>
        <dbReference type="PROSITE" id="PS50097"/>
    </source>
</evidence>
<reference evidence="3 4" key="1">
    <citation type="submission" date="2017-06" db="EMBL/GenBank/DDBJ databases">
        <title>Comparative genomic analysis of Ambrosia Fusariam Clade fungi.</title>
        <authorList>
            <person name="Stajich J.E."/>
            <person name="Carrillo J."/>
            <person name="Kijimoto T."/>
            <person name="Eskalen A."/>
            <person name="O'Donnell K."/>
            <person name="Kasson M."/>
        </authorList>
    </citation>
    <scope>NUCLEOTIDE SEQUENCE [LARGE SCALE GENOMIC DNA]</scope>
    <source>
        <strain evidence="3">UCR3666</strain>
    </source>
</reference>
<feature type="region of interest" description="Disordered" evidence="1">
    <location>
        <begin position="1"/>
        <end position="22"/>
    </location>
</feature>
<dbReference type="EMBL" id="NKUJ01000096">
    <property type="protein sequence ID" value="RMJ13975.1"/>
    <property type="molecule type" value="Genomic_DNA"/>
</dbReference>
<dbReference type="InterPro" id="IPR011333">
    <property type="entry name" value="SKP1/BTB/POZ_sf"/>
</dbReference>
<dbReference type="Proteomes" id="UP000277212">
    <property type="component" value="Unassembled WGS sequence"/>
</dbReference>
<name>A0A3M2S9Y8_9HYPO</name>
<feature type="domain" description="BTB" evidence="2">
    <location>
        <begin position="37"/>
        <end position="98"/>
    </location>
</feature>
<dbReference type="InterPro" id="IPR000210">
    <property type="entry name" value="BTB/POZ_dom"/>
</dbReference>
<gene>
    <name evidence="3" type="ORF">CDV36_006340</name>
</gene>
<dbReference type="Gene3D" id="3.30.710.10">
    <property type="entry name" value="Potassium Channel Kv1.1, Chain A"/>
    <property type="match status" value="1"/>
</dbReference>
<protein>
    <recommendedName>
        <fullName evidence="2">BTB domain-containing protein</fullName>
    </recommendedName>
</protein>
<evidence type="ECO:0000313" key="4">
    <source>
        <dbReference type="Proteomes" id="UP000277212"/>
    </source>
</evidence>
<dbReference type="CDD" id="cd18186">
    <property type="entry name" value="BTB_POZ_ZBTB_KLHL-like"/>
    <property type="match status" value="1"/>
</dbReference>
<evidence type="ECO:0000256" key="1">
    <source>
        <dbReference type="SAM" id="MobiDB-lite"/>
    </source>
</evidence>
<dbReference type="OrthoDB" id="5275938at2759"/>
<dbReference type="SUPFAM" id="SSF54695">
    <property type="entry name" value="POZ domain"/>
    <property type="match status" value="1"/>
</dbReference>
<organism evidence="3 4">
    <name type="scientific">Fusarium kuroshium</name>
    <dbReference type="NCBI Taxonomy" id="2010991"/>
    <lineage>
        <taxon>Eukaryota</taxon>
        <taxon>Fungi</taxon>
        <taxon>Dikarya</taxon>
        <taxon>Ascomycota</taxon>
        <taxon>Pezizomycotina</taxon>
        <taxon>Sordariomycetes</taxon>
        <taxon>Hypocreomycetidae</taxon>
        <taxon>Hypocreales</taxon>
        <taxon>Nectriaceae</taxon>
        <taxon>Fusarium</taxon>
        <taxon>Fusarium solani species complex</taxon>
    </lineage>
</organism>
<feature type="region of interest" description="Disordered" evidence="1">
    <location>
        <begin position="77"/>
        <end position="98"/>
    </location>
</feature>